<dbReference type="EMBL" id="CAJJDM010000027">
    <property type="protein sequence ID" value="CAD8059209.1"/>
    <property type="molecule type" value="Genomic_DNA"/>
</dbReference>
<evidence type="ECO:0000313" key="2">
    <source>
        <dbReference type="Proteomes" id="UP000688137"/>
    </source>
</evidence>
<reference evidence="1" key="1">
    <citation type="submission" date="2021-01" db="EMBL/GenBank/DDBJ databases">
        <authorList>
            <consortium name="Genoscope - CEA"/>
            <person name="William W."/>
        </authorList>
    </citation>
    <scope>NUCLEOTIDE SEQUENCE</scope>
</reference>
<name>A0A8S1KUY4_PARPR</name>
<evidence type="ECO:0008006" key="3">
    <source>
        <dbReference type="Google" id="ProtNLM"/>
    </source>
</evidence>
<dbReference type="Proteomes" id="UP000688137">
    <property type="component" value="Unassembled WGS sequence"/>
</dbReference>
<evidence type="ECO:0000313" key="1">
    <source>
        <dbReference type="EMBL" id="CAD8059209.1"/>
    </source>
</evidence>
<gene>
    <name evidence="1" type="ORF">PPRIM_AZ9-3.1.T0280286</name>
</gene>
<dbReference type="AlphaFoldDB" id="A0A8S1KUY4"/>
<comment type="caution">
    <text evidence="1">The sequence shown here is derived from an EMBL/GenBank/DDBJ whole genome shotgun (WGS) entry which is preliminary data.</text>
</comment>
<organism evidence="1 2">
    <name type="scientific">Paramecium primaurelia</name>
    <dbReference type="NCBI Taxonomy" id="5886"/>
    <lineage>
        <taxon>Eukaryota</taxon>
        <taxon>Sar</taxon>
        <taxon>Alveolata</taxon>
        <taxon>Ciliophora</taxon>
        <taxon>Intramacronucleata</taxon>
        <taxon>Oligohymenophorea</taxon>
        <taxon>Peniculida</taxon>
        <taxon>Parameciidae</taxon>
        <taxon>Paramecium</taxon>
    </lineage>
</organism>
<sequence>MGNQNSLEEKVKSSMVQLHKMGFQLKQNESTISELKNYNPKKGQGTAVRDAILFGFTKILNAMIILKNCEQLDQYKFVHIVLTDGEDNSSSTSISNLSSILNKVKDICRTLIIGIDMKKEQLPYISKECEYYDVRSSEIESLFHRISVSLGLKVTTAVGAIVQNDVGVIAVSQKKELSLNLRRCKYMIMLTIDGSPSMNDGEGWWLWKTTRWSLARKAVKNLMKSLEDEDRICASIFDQNFRNITETGSLKLQFEKLFFKKL</sequence>
<accession>A0A8S1KUY4</accession>
<keyword evidence="2" id="KW-1185">Reference proteome</keyword>
<protein>
    <recommendedName>
        <fullName evidence="3">VWFA domain-containing protein</fullName>
    </recommendedName>
</protein>
<proteinExistence type="predicted"/>